<evidence type="ECO:0000256" key="2">
    <source>
        <dbReference type="ARBA" id="ARBA00022741"/>
    </source>
</evidence>
<evidence type="ECO:0000313" key="7">
    <source>
        <dbReference type="Proteomes" id="UP000524246"/>
    </source>
</evidence>
<dbReference type="Gene3D" id="3.40.50.300">
    <property type="entry name" value="P-loop containing nucleotide triphosphate hydrolases"/>
    <property type="match status" value="1"/>
</dbReference>
<evidence type="ECO:0000259" key="4">
    <source>
        <dbReference type="PROSITE" id="PS50052"/>
    </source>
</evidence>
<dbReference type="InterPro" id="IPR051782">
    <property type="entry name" value="ABC_Transporter_VariousFunc"/>
</dbReference>
<keyword evidence="2" id="KW-0547">Nucleotide-binding</keyword>
<dbReference type="Proteomes" id="UP000524246">
    <property type="component" value="Unassembled WGS sequence"/>
</dbReference>
<dbReference type="GO" id="GO:0005524">
    <property type="term" value="F:ATP binding"/>
    <property type="evidence" value="ECO:0007669"/>
    <property type="project" value="UniProtKB-KW"/>
</dbReference>
<proteinExistence type="predicted"/>
<dbReference type="CDD" id="cd03230">
    <property type="entry name" value="ABC_DR_subfamily_A"/>
    <property type="match status" value="1"/>
</dbReference>
<feature type="domain" description="ABC transporter" evidence="5">
    <location>
        <begin position="4"/>
        <end position="230"/>
    </location>
</feature>
<dbReference type="InterPro" id="IPR008144">
    <property type="entry name" value="Guanylate_kin-like_dom"/>
</dbReference>
<name>A0A7X9FRQ4_9DELT</name>
<dbReference type="Pfam" id="PF00005">
    <property type="entry name" value="ABC_tran"/>
    <property type="match status" value="1"/>
</dbReference>
<gene>
    <name evidence="6" type="ORF">GYA55_07995</name>
</gene>
<sequence>MSVIQVENLRVTFQGRDVLKDLSISVQGGTVCALLGPNGAGKTTLIRSLVNIYTPRSGQSSIFGVPSGKLGEKEFRRIGYISENQEIPDWMSVGNFLQYCASFYPSWDNEWCKRKLESFELPYDRPLSQLSRGMRTKAILISSLAYHPELLILDEPFMGLDPIVRDEFIDMVLELAIENKATTFISSHDLSEVERIADSIAFLIDGKISAHLPLDEILRKFRFVTLDLKEQTFESLGSIAKGCLSPKQEGALCRFVHSDFDGTLVEQLAEIAPKVVVSEIKEMTLKEIYRALIGREVF</sequence>
<evidence type="ECO:0000256" key="3">
    <source>
        <dbReference type="ARBA" id="ARBA00022840"/>
    </source>
</evidence>
<evidence type="ECO:0000313" key="6">
    <source>
        <dbReference type="EMBL" id="NMC63095.1"/>
    </source>
</evidence>
<evidence type="ECO:0000256" key="1">
    <source>
        <dbReference type="ARBA" id="ARBA00022448"/>
    </source>
</evidence>
<dbReference type="SMART" id="SM00382">
    <property type="entry name" value="AAA"/>
    <property type="match status" value="1"/>
</dbReference>
<reference evidence="6 7" key="1">
    <citation type="journal article" date="2020" name="Biotechnol. Biofuels">
        <title>New insights from the biogas microbiome by comprehensive genome-resolved metagenomics of nearly 1600 species originating from multiple anaerobic digesters.</title>
        <authorList>
            <person name="Campanaro S."/>
            <person name="Treu L."/>
            <person name="Rodriguez-R L.M."/>
            <person name="Kovalovszki A."/>
            <person name="Ziels R.M."/>
            <person name="Maus I."/>
            <person name="Zhu X."/>
            <person name="Kougias P.G."/>
            <person name="Basile A."/>
            <person name="Luo G."/>
            <person name="Schluter A."/>
            <person name="Konstantinidis K.T."/>
            <person name="Angelidaki I."/>
        </authorList>
    </citation>
    <scope>NUCLEOTIDE SEQUENCE [LARGE SCALE GENOMIC DNA]</scope>
    <source>
        <strain evidence="6">AS27yjCOA_65</strain>
    </source>
</reference>
<feature type="domain" description="Guanylate kinase-like" evidence="4">
    <location>
        <begin position="29"/>
        <end position="293"/>
    </location>
</feature>
<dbReference type="PANTHER" id="PTHR42939">
    <property type="entry name" value="ABC TRANSPORTER ATP-BINDING PROTEIN ALBC-RELATED"/>
    <property type="match status" value="1"/>
</dbReference>
<accession>A0A7X9FRQ4</accession>
<dbReference type="PROSITE" id="PS50052">
    <property type="entry name" value="GUANYLATE_KINASE_2"/>
    <property type="match status" value="1"/>
</dbReference>
<dbReference type="SUPFAM" id="SSF52540">
    <property type="entry name" value="P-loop containing nucleoside triphosphate hydrolases"/>
    <property type="match status" value="1"/>
</dbReference>
<dbReference type="InterPro" id="IPR003439">
    <property type="entry name" value="ABC_transporter-like_ATP-bd"/>
</dbReference>
<dbReference type="EMBL" id="JAAZON010000354">
    <property type="protein sequence ID" value="NMC63095.1"/>
    <property type="molecule type" value="Genomic_DNA"/>
</dbReference>
<dbReference type="AlphaFoldDB" id="A0A7X9FRQ4"/>
<organism evidence="6 7">
    <name type="scientific">SAR324 cluster bacterium</name>
    <dbReference type="NCBI Taxonomy" id="2024889"/>
    <lineage>
        <taxon>Bacteria</taxon>
        <taxon>Deltaproteobacteria</taxon>
        <taxon>SAR324 cluster</taxon>
    </lineage>
</organism>
<protein>
    <submittedName>
        <fullName evidence="6">ABC transporter ATP-binding protein</fullName>
    </submittedName>
</protein>
<dbReference type="GO" id="GO:0016887">
    <property type="term" value="F:ATP hydrolysis activity"/>
    <property type="evidence" value="ECO:0007669"/>
    <property type="project" value="InterPro"/>
</dbReference>
<dbReference type="PROSITE" id="PS50893">
    <property type="entry name" value="ABC_TRANSPORTER_2"/>
    <property type="match status" value="1"/>
</dbReference>
<dbReference type="PANTHER" id="PTHR42939:SF1">
    <property type="entry name" value="ABC TRANSPORTER ATP-BINDING PROTEIN ALBC-RELATED"/>
    <property type="match status" value="1"/>
</dbReference>
<evidence type="ECO:0000259" key="5">
    <source>
        <dbReference type="PROSITE" id="PS50893"/>
    </source>
</evidence>
<keyword evidence="3 6" id="KW-0067">ATP-binding</keyword>
<keyword evidence="1" id="KW-0813">Transport</keyword>
<comment type="caution">
    <text evidence="6">The sequence shown here is derived from an EMBL/GenBank/DDBJ whole genome shotgun (WGS) entry which is preliminary data.</text>
</comment>
<dbReference type="InterPro" id="IPR003593">
    <property type="entry name" value="AAA+_ATPase"/>
</dbReference>
<dbReference type="InterPro" id="IPR027417">
    <property type="entry name" value="P-loop_NTPase"/>
</dbReference>